<reference evidence="2" key="1">
    <citation type="submission" date="2021-02" db="EMBL/GenBank/DDBJ databases">
        <authorList>
            <person name="Dougan E. K."/>
            <person name="Rhodes N."/>
            <person name="Thang M."/>
            <person name="Chan C."/>
        </authorList>
    </citation>
    <scope>NUCLEOTIDE SEQUENCE</scope>
</reference>
<accession>A0A812WCT2</accession>
<protein>
    <submittedName>
        <fullName evidence="2">HCc2 protein</fullName>
    </submittedName>
</protein>
<evidence type="ECO:0000256" key="1">
    <source>
        <dbReference type="SAM" id="MobiDB-lite"/>
    </source>
</evidence>
<proteinExistence type="predicted"/>
<evidence type="ECO:0000313" key="2">
    <source>
        <dbReference type="EMBL" id="CAE7672588.1"/>
    </source>
</evidence>
<name>A0A812WCT2_SYMPI</name>
<feature type="region of interest" description="Disordered" evidence="1">
    <location>
        <begin position="1"/>
        <end position="105"/>
    </location>
</feature>
<feature type="non-terminal residue" evidence="2">
    <location>
        <position position="1"/>
    </location>
</feature>
<dbReference type="AlphaFoldDB" id="A0A812WCT2"/>
<gene>
    <name evidence="2" type="primary">HCc2</name>
    <name evidence="2" type="ORF">SPIL2461_LOCUS18579</name>
</gene>
<evidence type="ECO:0000313" key="3">
    <source>
        <dbReference type="Proteomes" id="UP000649617"/>
    </source>
</evidence>
<keyword evidence="3" id="KW-1185">Reference proteome</keyword>
<comment type="caution">
    <text evidence="2">The sequence shown here is derived from an EMBL/GenBank/DDBJ whole genome shotgun (WGS) entry which is preliminary data.</text>
</comment>
<organism evidence="2 3">
    <name type="scientific">Symbiodinium pilosum</name>
    <name type="common">Dinoflagellate</name>
    <dbReference type="NCBI Taxonomy" id="2952"/>
    <lineage>
        <taxon>Eukaryota</taxon>
        <taxon>Sar</taxon>
        <taxon>Alveolata</taxon>
        <taxon>Dinophyceae</taxon>
        <taxon>Suessiales</taxon>
        <taxon>Symbiodiniaceae</taxon>
        <taxon>Symbiodinium</taxon>
    </lineage>
</organism>
<sequence length="105" mass="11387">NEGCRRQQEYEGDENEGGPRHAEEWHCSAGGREHRPEEVRGDAGAFLPGRYRCNGGEESRQVRPSGPCHDQDSPEACHQGRHAPNVRKGSSCEGAASQDGCEGVS</sequence>
<dbReference type="Proteomes" id="UP000649617">
    <property type="component" value="Unassembled WGS sequence"/>
</dbReference>
<dbReference type="EMBL" id="CAJNIZ010043913">
    <property type="protein sequence ID" value="CAE7672588.1"/>
    <property type="molecule type" value="Genomic_DNA"/>
</dbReference>
<feature type="compositionally biased region" description="Basic and acidic residues" evidence="1">
    <location>
        <begin position="17"/>
        <end position="41"/>
    </location>
</feature>
<feature type="non-terminal residue" evidence="2">
    <location>
        <position position="105"/>
    </location>
</feature>